<dbReference type="InterPro" id="IPR001245">
    <property type="entry name" value="Ser-Thr/Tyr_kinase_cat_dom"/>
</dbReference>
<keyword evidence="5 10" id="KW-0547">Nucleotide-binding</keyword>
<dbReference type="AlphaFoldDB" id="W9SBA9"/>
<gene>
    <name evidence="14" type="ORF">L484_020537</name>
</gene>
<feature type="domain" description="Protein kinase" evidence="12">
    <location>
        <begin position="273"/>
        <end position="531"/>
    </location>
</feature>
<dbReference type="FunFam" id="1.10.510.10:FF:000336">
    <property type="entry name" value="Cysteine-rich receptor-like protein kinase 2"/>
    <property type="match status" value="1"/>
</dbReference>
<dbReference type="PROSITE" id="PS51473">
    <property type="entry name" value="GNK2"/>
    <property type="match status" value="2"/>
</dbReference>
<dbReference type="InterPro" id="IPR002902">
    <property type="entry name" value="GNK2"/>
</dbReference>
<dbReference type="GO" id="GO:0005524">
    <property type="term" value="F:ATP binding"/>
    <property type="evidence" value="ECO:0007669"/>
    <property type="project" value="UniProtKB-UniRule"/>
</dbReference>
<evidence type="ECO:0000256" key="11">
    <source>
        <dbReference type="SAM" id="SignalP"/>
    </source>
</evidence>
<dbReference type="InterPro" id="IPR000719">
    <property type="entry name" value="Prot_kinase_dom"/>
</dbReference>
<evidence type="ECO:0000256" key="9">
    <source>
        <dbReference type="ARBA" id="ARBA00023180"/>
    </source>
</evidence>
<feature type="domain" description="Gnk2-homologous" evidence="13">
    <location>
        <begin position="25"/>
        <end position="126"/>
    </location>
</feature>
<keyword evidence="9" id="KW-0325">Glycoprotein</keyword>
<dbReference type="EMBL" id="KE345913">
    <property type="protein sequence ID" value="EXC20317.1"/>
    <property type="molecule type" value="Genomic_DNA"/>
</dbReference>
<dbReference type="eggNOG" id="ENOG502QUCX">
    <property type="taxonomic scope" value="Eukaryota"/>
</dbReference>
<feature type="signal peptide" evidence="11">
    <location>
        <begin position="1"/>
        <end position="21"/>
    </location>
</feature>
<keyword evidence="15" id="KW-1185">Reference proteome</keyword>
<dbReference type="PROSITE" id="PS00108">
    <property type="entry name" value="PROTEIN_KINASE_ST"/>
    <property type="match status" value="1"/>
</dbReference>
<keyword evidence="3 11" id="KW-0732">Signal</keyword>
<accession>W9SBA9</accession>
<evidence type="ECO:0000256" key="3">
    <source>
        <dbReference type="ARBA" id="ARBA00022729"/>
    </source>
</evidence>
<dbReference type="InterPro" id="IPR052059">
    <property type="entry name" value="CR_Ser/Thr_kinase"/>
</dbReference>
<keyword evidence="6 14" id="KW-0418">Kinase</keyword>
<keyword evidence="1" id="KW-0723">Serine/threonine-protein kinase</keyword>
<organism evidence="14 15">
    <name type="scientific">Morus notabilis</name>
    <dbReference type="NCBI Taxonomy" id="981085"/>
    <lineage>
        <taxon>Eukaryota</taxon>
        <taxon>Viridiplantae</taxon>
        <taxon>Streptophyta</taxon>
        <taxon>Embryophyta</taxon>
        <taxon>Tracheophyta</taxon>
        <taxon>Spermatophyta</taxon>
        <taxon>Magnoliopsida</taxon>
        <taxon>eudicotyledons</taxon>
        <taxon>Gunneridae</taxon>
        <taxon>Pentapetalae</taxon>
        <taxon>rosids</taxon>
        <taxon>fabids</taxon>
        <taxon>Rosales</taxon>
        <taxon>Moraceae</taxon>
        <taxon>Moreae</taxon>
        <taxon>Morus</taxon>
    </lineage>
</organism>
<feature type="binding site" evidence="10">
    <location>
        <position position="301"/>
    </location>
    <ligand>
        <name>ATP</name>
        <dbReference type="ChEBI" id="CHEBI:30616"/>
    </ligand>
</feature>
<dbReference type="Gene3D" id="1.10.510.10">
    <property type="entry name" value="Transferase(Phosphotransferase) domain 1"/>
    <property type="match status" value="1"/>
</dbReference>
<evidence type="ECO:0000259" key="13">
    <source>
        <dbReference type="PROSITE" id="PS51473"/>
    </source>
</evidence>
<evidence type="ECO:0000256" key="10">
    <source>
        <dbReference type="PROSITE-ProRule" id="PRU10141"/>
    </source>
</evidence>
<proteinExistence type="predicted"/>
<keyword evidence="2" id="KW-0808">Transferase</keyword>
<evidence type="ECO:0000256" key="5">
    <source>
        <dbReference type="ARBA" id="ARBA00022741"/>
    </source>
</evidence>
<evidence type="ECO:0000256" key="4">
    <source>
        <dbReference type="ARBA" id="ARBA00022737"/>
    </source>
</evidence>
<evidence type="ECO:0000256" key="1">
    <source>
        <dbReference type="ARBA" id="ARBA00022527"/>
    </source>
</evidence>
<dbReference type="PANTHER" id="PTHR47973">
    <property type="entry name" value="CYSTEINE-RICH RECEPTOR-LIKE PROTEIN KINASE 3"/>
    <property type="match status" value="1"/>
</dbReference>
<dbReference type="GO" id="GO:0004674">
    <property type="term" value="F:protein serine/threonine kinase activity"/>
    <property type="evidence" value="ECO:0007669"/>
    <property type="project" value="UniProtKB-KW"/>
</dbReference>
<dbReference type="Gene3D" id="3.30.200.20">
    <property type="entry name" value="Phosphorylase Kinase, domain 1"/>
    <property type="match status" value="1"/>
</dbReference>
<evidence type="ECO:0000313" key="15">
    <source>
        <dbReference type="Proteomes" id="UP000030645"/>
    </source>
</evidence>
<dbReference type="InterPro" id="IPR017441">
    <property type="entry name" value="Protein_kinase_ATP_BS"/>
</dbReference>
<dbReference type="Pfam" id="PF01657">
    <property type="entry name" value="Stress-antifung"/>
    <property type="match status" value="2"/>
</dbReference>
<dbReference type="InterPro" id="IPR008271">
    <property type="entry name" value="Ser/Thr_kinase_AS"/>
</dbReference>
<evidence type="ECO:0000259" key="12">
    <source>
        <dbReference type="PROSITE" id="PS50011"/>
    </source>
</evidence>
<protein>
    <submittedName>
        <fullName evidence="14">Putative cysteine-rich receptor-like protein kinase 43</fullName>
    </submittedName>
</protein>
<name>W9SBA9_9ROSA</name>
<evidence type="ECO:0000256" key="6">
    <source>
        <dbReference type="ARBA" id="ARBA00022777"/>
    </source>
</evidence>
<keyword evidence="8 14" id="KW-0675">Receptor</keyword>
<dbReference type="Gene3D" id="3.30.430.20">
    <property type="entry name" value="Gnk2 domain, C-X8-C-X2-C motif"/>
    <property type="match status" value="2"/>
</dbReference>
<dbReference type="Proteomes" id="UP000030645">
    <property type="component" value="Unassembled WGS sequence"/>
</dbReference>
<dbReference type="CDD" id="cd23509">
    <property type="entry name" value="Gnk2-like"/>
    <property type="match status" value="2"/>
</dbReference>
<dbReference type="PROSITE" id="PS00107">
    <property type="entry name" value="PROTEIN_KINASE_ATP"/>
    <property type="match status" value="1"/>
</dbReference>
<dbReference type="SUPFAM" id="SSF56112">
    <property type="entry name" value="Protein kinase-like (PK-like)"/>
    <property type="match status" value="1"/>
</dbReference>
<feature type="chain" id="PRO_5004929040" evidence="11">
    <location>
        <begin position="22"/>
        <end position="566"/>
    </location>
</feature>
<feature type="domain" description="Gnk2-homologous" evidence="13">
    <location>
        <begin position="131"/>
        <end position="232"/>
    </location>
</feature>
<dbReference type="SMART" id="SM00220">
    <property type="entry name" value="S_TKc"/>
    <property type="match status" value="1"/>
</dbReference>
<sequence>MAPLLYTFIFLVFDLVRLSNSAPSMELLTRSCRDKVVRNVTNYIVNYEKIVGSMVENMERDKFAMGEIGDPPERLYVLSQCTGDLSGKDCLACFHEIKEILMGCFPNTGGRIFFGGCYIRAENYPFFNLPVEPDDLRKCGDSVNTQPEFSDMVRKKINELVRSTAESGSGVAYKRTRHIFVLVMATCWKTMDRNMCNVCVEKAAQVCSSCLPSTEGRVLNSGCILRYADYDFGNNRALRAKDKGMHMDFSVTKRGLNFLEFKFSTLEKATECFDEAHKLGQGGYGEVFRGKLADGREIAIKRLFATGKTQSEVICNEIDVISSAQHKNLEDSERKKELDWKKRLQIIVGTAEGLEYLHKGCQMRIIHRDIKASNILLGSRFKPKIADFGLARFSSCGRNLSGATIAGTFGYLAPEYLAQGRLTEKVDVYSFGVLVLEIVTGVRNNKLNPNAPFETLVAHAWKHFQSNTVLEIIEKSMEMEIKDIEEVKRVVQVGLLCTQESPSLRPSMTIALQMLKQNDIELPTPSKPPFIDEHLELSSSSDSCRCQPSCISDLCTRTPQNVLTLQ</sequence>
<evidence type="ECO:0000256" key="7">
    <source>
        <dbReference type="ARBA" id="ARBA00022840"/>
    </source>
</evidence>
<keyword evidence="4" id="KW-0677">Repeat</keyword>
<dbReference type="InterPro" id="IPR011009">
    <property type="entry name" value="Kinase-like_dom_sf"/>
</dbReference>
<dbReference type="InterPro" id="IPR038408">
    <property type="entry name" value="GNK2_sf"/>
</dbReference>
<evidence type="ECO:0000256" key="2">
    <source>
        <dbReference type="ARBA" id="ARBA00022679"/>
    </source>
</evidence>
<reference evidence="15" key="1">
    <citation type="submission" date="2013-01" db="EMBL/GenBank/DDBJ databases">
        <title>Draft Genome Sequence of a Mulberry Tree, Morus notabilis C.K. Schneid.</title>
        <authorList>
            <person name="He N."/>
            <person name="Zhao S."/>
        </authorList>
    </citation>
    <scope>NUCLEOTIDE SEQUENCE</scope>
</reference>
<evidence type="ECO:0000256" key="8">
    <source>
        <dbReference type="ARBA" id="ARBA00023170"/>
    </source>
</evidence>
<keyword evidence="7 10" id="KW-0067">ATP-binding</keyword>
<dbReference type="PROSITE" id="PS50011">
    <property type="entry name" value="PROTEIN_KINASE_DOM"/>
    <property type="match status" value="1"/>
</dbReference>
<dbReference type="Pfam" id="PF07714">
    <property type="entry name" value="PK_Tyr_Ser-Thr"/>
    <property type="match status" value="1"/>
</dbReference>
<evidence type="ECO:0000313" key="14">
    <source>
        <dbReference type="EMBL" id="EXC20317.1"/>
    </source>
</evidence>